<keyword evidence="4" id="KW-0067">ATP-binding</keyword>
<dbReference type="InterPro" id="IPR045864">
    <property type="entry name" value="aa-tRNA-synth_II/BPL/LPL"/>
</dbReference>
<keyword evidence="8" id="KW-0175">Coiled coil</keyword>
<dbReference type="Pfam" id="PF02403">
    <property type="entry name" value="Seryl_tRNA_N"/>
    <property type="match status" value="1"/>
</dbReference>
<dbReference type="AlphaFoldDB" id="A0A1C7LVZ8"/>
<protein>
    <recommendedName>
        <fullName evidence="1">serine--tRNA ligase</fullName>
        <ecNumber evidence="1">6.1.1.11</ecNumber>
    </recommendedName>
    <alternativeName>
        <fullName evidence="6">Seryl-tRNA synthetase</fullName>
    </alternativeName>
    <alternativeName>
        <fullName evidence="7">Seryl-tRNA(Ser) synthetase</fullName>
    </alternativeName>
</protein>
<dbReference type="InterPro" id="IPR002317">
    <property type="entry name" value="Ser-tRNA-ligase_type_1"/>
</dbReference>
<accession>A0A1C7LVZ8</accession>
<dbReference type="GO" id="GO:0005524">
    <property type="term" value="F:ATP binding"/>
    <property type="evidence" value="ECO:0007669"/>
    <property type="project" value="UniProtKB-KW"/>
</dbReference>
<evidence type="ECO:0000256" key="7">
    <source>
        <dbReference type="ARBA" id="ARBA00034892"/>
    </source>
</evidence>
<gene>
    <name evidence="11" type="primary">serS</name>
    <name evidence="11" type="ORF">A0H81_11687</name>
</gene>
<proteinExistence type="predicted"/>
<evidence type="ECO:0000256" key="4">
    <source>
        <dbReference type="ARBA" id="ARBA00022840"/>
    </source>
</evidence>
<comment type="caution">
    <text evidence="11">The sequence shown here is derived from an EMBL/GenBank/DDBJ whole genome shotgun (WGS) entry which is preliminary data.</text>
</comment>
<evidence type="ECO:0000256" key="3">
    <source>
        <dbReference type="ARBA" id="ARBA00022741"/>
    </source>
</evidence>
<evidence type="ECO:0000259" key="10">
    <source>
        <dbReference type="PROSITE" id="PS50862"/>
    </source>
</evidence>
<evidence type="ECO:0000313" key="12">
    <source>
        <dbReference type="Proteomes" id="UP000092993"/>
    </source>
</evidence>
<sequence length="602" mass="66112">MAPVYHSLQRAGLVSRICARVRRYSSGPERPQTSTALPKPRLDYRDISENVVYKSHNAFNRKVLLPVGSVQSVARLYEQQKELSQSLNAQRHSRSVIGERIRAASQDTALKQAALEDAKKLKAKIAELELQVAEVEEQLFKLAIAIPNDTHPLSPIGPESVAETLSSHGPPPLPASTSRDHVSICNALDLLDLKAGATVTGSSWYYLKNEGALLELALVSYALSIAIKHGFTPVTTPDVVRADIARRCGFQPRDPLEDPATSQMYHIDGSSEAPVTPHHHPGLVLAGTAEIPLAGMFANHILPSERLPIKVVGLGHAFRAEAGARGADTRGLYRVHQFTKLELFAITKAEGSEEMMEHLRRLQMEIFEGLDIPFRVLDMPTEELGASAYRKYDAEAWMPGRGGWGEISSTSNCTDYQARRLHIRYQRSSASSADSPSSEQSAPAPLPFAHTLNGTAAAIPRLIVALLENGARFDDFGAVLSFIHWLSVLMTYFQPPRWKFLTRSRSYHGPGEFTHFYTGENNLDHVYGVLSPQQTMVVYSRNPGGMKTAGSMLECHTPRASLGFTKVTQFAILVAATRPSHHAWKFQALSGPAAMTSRSNSV</sequence>
<dbReference type="PANTHER" id="PTHR11778">
    <property type="entry name" value="SERYL-TRNA SYNTHETASE"/>
    <property type="match status" value="1"/>
</dbReference>
<dbReference type="NCBIfam" id="TIGR00414">
    <property type="entry name" value="serS"/>
    <property type="match status" value="1"/>
</dbReference>
<dbReference type="OrthoDB" id="10264585at2759"/>
<dbReference type="SUPFAM" id="SSF55681">
    <property type="entry name" value="Class II aaRS and biotin synthetases"/>
    <property type="match status" value="1"/>
</dbReference>
<dbReference type="Proteomes" id="UP000092993">
    <property type="component" value="Unassembled WGS sequence"/>
</dbReference>
<dbReference type="GO" id="GO:0006434">
    <property type="term" value="P:seryl-tRNA aminoacylation"/>
    <property type="evidence" value="ECO:0007669"/>
    <property type="project" value="InterPro"/>
</dbReference>
<dbReference type="InterPro" id="IPR015866">
    <property type="entry name" value="Ser-tRNA-synth_1_N"/>
</dbReference>
<dbReference type="SUPFAM" id="SSF46589">
    <property type="entry name" value="tRNA-binding arm"/>
    <property type="match status" value="1"/>
</dbReference>
<dbReference type="Gene3D" id="3.30.930.10">
    <property type="entry name" value="Bira Bifunctional Protein, Domain 2"/>
    <property type="match status" value="1"/>
</dbReference>
<dbReference type="InterPro" id="IPR010978">
    <property type="entry name" value="tRNA-bd_arm"/>
</dbReference>
<evidence type="ECO:0000256" key="5">
    <source>
        <dbReference type="ARBA" id="ARBA00023146"/>
    </source>
</evidence>
<feature type="domain" description="Aminoacyl-transfer RNA synthetases class-II family profile" evidence="10">
    <location>
        <begin position="228"/>
        <end position="495"/>
    </location>
</feature>
<dbReference type="OMA" id="CNCTDFI"/>
<dbReference type="STRING" id="5627.A0A1C7LVZ8"/>
<keyword evidence="12" id="KW-1185">Reference proteome</keyword>
<dbReference type="Gene3D" id="1.10.287.40">
    <property type="entry name" value="Serine-tRNA synthetase, tRNA binding domain"/>
    <property type="match status" value="1"/>
</dbReference>
<evidence type="ECO:0000256" key="9">
    <source>
        <dbReference type="SAM" id="MobiDB-lite"/>
    </source>
</evidence>
<dbReference type="Pfam" id="PF00587">
    <property type="entry name" value="tRNA-synt_2b"/>
    <property type="match status" value="1"/>
</dbReference>
<dbReference type="EMBL" id="LUGG01000020">
    <property type="protein sequence ID" value="OBZ68406.1"/>
    <property type="molecule type" value="Genomic_DNA"/>
</dbReference>
<dbReference type="UniPathway" id="UPA00906">
    <property type="reaction ID" value="UER00895"/>
</dbReference>
<reference evidence="11 12" key="1">
    <citation type="submission" date="2016-03" db="EMBL/GenBank/DDBJ databases">
        <title>Whole genome sequencing of Grifola frondosa 9006-11.</title>
        <authorList>
            <person name="Min B."/>
            <person name="Park H."/>
            <person name="Kim J.-G."/>
            <person name="Cho H."/>
            <person name="Oh Y.-L."/>
            <person name="Kong W.-S."/>
            <person name="Choi I.-G."/>
        </authorList>
    </citation>
    <scope>NUCLEOTIDE SEQUENCE [LARGE SCALE GENOMIC DNA]</scope>
    <source>
        <strain evidence="11 12">9006-11</strain>
    </source>
</reference>
<name>A0A1C7LVZ8_GRIFR</name>
<feature type="coiled-coil region" evidence="8">
    <location>
        <begin position="111"/>
        <end position="145"/>
    </location>
</feature>
<evidence type="ECO:0000256" key="2">
    <source>
        <dbReference type="ARBA" id="ARBA00022598"/>
    </source>
</evidence>
<dbReference type="InterPro" id="IPR002314">
    <property type="entry name" value="aa-tRNA-synt_IIb"/>
</dbReference>
<dbReference type="InterPro" id="IPR042103">
    <property type="entry name" value="SerRS_1_N_sf"/>
</dbReference>
<dbReference type="InterPro" id="IPR006195">
    <property type="entry name" value="aa-tRNA-synth_II"/>
</dbReference>
<organism evidence="11 12">
    <name type="scientific">Grifola frondosa</name>
    <name type="common">Maitake</name>
    <name type="synonym">Polyporus frondosus</name>
    <dbReference type="NCBI Taxonomy" id="5627"/>
    <lineage>
        <taxon>Eukaryota</taxon>
        <taxon>Fungi</taxon>
        <taxon>Dikarya</taxon>
        <taxon>Basidiomycota</taxon>
        <taxon>Agaricomycotina</taxon>
        <taxon>Agaricomycetes</taxon>
        <taxon>Polyporales</taxon>
        <taxon>Grifolaceae</taxon>
        <taxon>Grifola</taxon>
    </lineage>
</organism>
<keyword evidence="2 11" id="KW-0436">Ligase</keyword>
<dbReference type="GO" id="GO:0004828">
    <property type="term" value="F:serine-tRNA ligase activity"/>
    <property type="evidence" value="ECO:0007669"/>
    <property type="project" value="UniProtKB-EC"/>
</dbReference>
<keyword evidence="3" id="KW-0547">Nucleotide-binding</keyword>
<dbReference type="EC" id="6.1.1.11" evidence="1"/>
<evidence type="ECO:0000256" key="8">
    <source>
        <dbReference type="SAM" id="Coils"/>
    </source>
</evidence>
<evidence type="ECO:0000313" key="11">
    <source>
        <dbReference type="EMBL" id="OBZ68406.1"/>
    </source>
</evidence>
<keyword evidence="5" id="KW-0030">Aminoacyl-tRNA synthetase</keyword>
<feature type="region of interest" description="Disordered" evidence="9">
    <location>
        <begin position="157"/>
        <end position="178"/>
    </location>
</feature>
<dbReference type="PROSITE" id="PS50862">
    <property type="entry name" value="AA_TRNA_LIGASE_II"/>
    <property type="match status" value="1"/>
</dbReference>
<evidence type="ECO:0000256" key="6">
    <source>
        <dbReference type="ARBA" id="ARBA00031113"/>
    </source>
</evidence>
<evidence type="ECO:0000256" key="1">
    <source>
        <dbReference type="ARBA" id="ARBA00012840"/>
    </source>
</evidence>
<dbReference type="PRINTS" id="PR00981">
    <property type="entry name" value="TRNASYNTHSER"/>
</dbReference>